<organism evidence="1 2">
    <name type="scientific">Lutzomyia longipalpis</name>
    <name type="common">Sand fly</name>
    <dbReference type="NCBI Taxonomy" id="7200"/>
    <lineage>
        <taxon>Eukaryota</taxon>
        <taxon>Metazoa</taxon>
        <taxon>Ecdysozoa</taxon>
        <taxon>Arthropoda</taxon>
        <taxon>Hexapoda</taxon>
        <taxon>Insecta</taxon>
        <taxon>Pterygota</taxon>
        <taxon>Neoptera</taxon>
        <taxon>Endopterygota</taxon>
        <taxon>Diptera</taxon>
        <taxon>Nematocera</taxon>
        <taxon>Psychodoidea</taxon>
        <taxon>Psychodidae</taxon>
        <taxon>Lutzomyia</taxon>
        <taxon>Lutzomyia</taxon>
    </lineage>
</organism>
<proteinExistence type="predicted"/>
<dbReference type="EMBL" id="AJWK01022388">
    <property type="status" value="NOT_ANNOTATED_CDS"/>
    <property type="molecule type" value="Genomic_DNA"/>
</dbReference>
<accession>A0A1B0GJU8</accession>
<dbReference type="EnsemblMetazoa" id="LLOJ006747-RA">
    <property type="protein sequence ID" value="LLOJ006747-PA"/>
    <property type="gene ID" value="LLOJ006747"/>
</dbReference>
<sequence>MERFRFSTVMPFNLIHFVIFKINVIRLIHPFAVDFFGISFEVFLSAYKMGSSVVVKNADLCNVEFTKVKVVD</sequence>
<dbReference type="VEuPathDB" id="VectorBase:LLOJ006747"/>
<name>A0A1B0GJU8_LUTLO</name>
<evidence type="ECO:0000313" key="1">
    <source>
        <dbReference type="EnsemblMetazoa" id="LLOJ006747-PA"/>
    </source>
</evidence>
<dbReference type="AlphaFoldDB" id="A0A1B0GJU8"/>
<evidence type="ECO:0000313" key="2">
    <source>
        <dbReference type="Proteomes" id="UP000092461"/>
    </source>
</evidence>
<keyword evidence="2" id="KW-1185">Reference proteome</keyword>
<dbReference type="Proteomes" id="UP000092461">
    <property type="component" value="Unassembled WGS sequence"/>
</dbReference>
<reference evidence="1" key="1">
    <citation type="submission" date="2020-05" db="UniProtKB">
        <authorList>
            <consortium name="EnsemblMetazoa"/>
        </authorList>
    </citation>
    <scope>IDENTIFICATION</scope>
    <source>
        <strain evidence="1">Jacobina</strain>
    </source>
</reference>
<protein>
    <submittedName>
        <fullName evidence="1">Uncharacterized protein</fullName>
    </submittedName>
</protein>